<dbReference type="Pfam" id="PF02541">
    <property type="entry name" value="Ppx-GppA"/>
    <property type="match status" value="1"/>
</dbReference>
<evidence type="ECO:0000313" key="3">
    <source>
        <dbReference type="Proteomes" id="UP000000560"/>
    </source>
</evidence>
<dbReference type="KEGG" id="ani:ANIA_08586"/>
<organism evidence="2 3">
    <name type="scientific">Emericella nidulans (strain FGSC A4 / ATCC 38163 / CBS 112.46 / NRRL 194 / M139)</name>
    <name type="common">Aspergillus nidulans</name>
    <dbReference type="NCBI Taxonomy" id="227321"/>
    <lineage>
        <taxon>Eukaryota</taxon>
        <taxon>Fungi</taxon>
        <taxon>Dikarya</taxon>
        <taxon>Ascomycota</taxon>
        <taxon>Pezizomycotina</taxon>
        <taxon>Eurotiomycetes</taxon>
        <taxon>Eurotiomycetidae</taxon>
        <taxon>Eurotiales</taxon>
        <taxon>Aspergillaceae</taxon>
        <taxon>Aspergillus</taxon>
        <taxon>Aspergillus subgen. Nidulantes</taxon>
    </lineage>
</organism>
<sequence>MIGWLIKFGHTLGLKGRLTRRQPNMNLSVTVFASVSDLSPTLSRILPTLHAHRLGISLYDCQFDSESGDRVPIPDQVIDSVVAALIRFKLVCMDLGVQEQNIQVVATEATREAINSAGFFQAIVSSTGLHLRLLRKEDEGRIASGFSDIEGLMMNLGEDSTQIT</sequence>
<dbReference type="GeneID" id="2868343"/>
<reference evidence="3" key="1">
    <citation type="journal article" date="2005" name="Nature">
        <title>Sequencing of Aspergillus nidulans and comparative analysis with A. fumigatus and A. oryzae.</title>
        <authorList>
            <person name="Galagan J.E."/>
            <person name="Calvo S.E."/>
            <person name="Cuomo C."/>
            <person name="Ma L.J."/>
            <person name="Wortman J.R."/>
            <person name="Batzoglou S."/>
            <person name="Lee S.I."/>
            <person name="Basturkmen M."/>
            <person name="Spevak C.C."/>
            <person name="Clutterbuck J."/>
            <person name="Kapitonov V."/>
            <person name="Jurka J."/>
            <person name="Scazzocchio C."/>
            <person name="Farman M."/>
            <person name="Butler J."/>
            <person name="Purcell S."/>
            <person name="Harris S."/>
            <person name="Braus G.H."/>
            <person name="Draht O."/>
            <person name="Busch S."/>
            <person name="D'Enfert C."/>
            <person name="Bouchier C."/>
            <person name="Goldman G.H."/>
            <person name="Bell-Pedersen D."/>
            <person name="Griffiths-Jones S."/>
            <person name="Doonan J.H."/>
            <person name="Yu J."/>
            <person name="Vienken K."/>
            <person name="Pain A."/>
            <person name="Freitag M."/>
            <person name="Selker E.U."/>
            <person name="Archer D.B."/>
            <person name="Penalva M.A."/>
            <person name="Oakley B.R."/>
            <person name="Momany M."/>
            <person name="Tanaka T."/>
            <person name="Kumagai T."/>
            <person name="Asai K."/>
            <person name="Machida M."/>
            <person name="Nierman W.C."/>
            <person name="Denning D.W."/>
            <person name="Caddick M."/>
            <person name="Hynes M."/>
            <person name="Paoletti M."/>
            <person name="Fischer R."/>
            <person name="Miller B."/>
            <person name="Dyer P."/>
            <person name="Sachs M.S."/>
            <person name="Osmani S.A."/>
            <person name="Birren B.W."/>
        </authorList>
    </citation>
    <scope>NUCLEOTIDE SEQUENCE [LARGE SCALE GENOMIC DNA]</scope>
    <source>
        <strain evidence="3">FGSC A4 / ATCC 38163 / CBS 112.46 / NRRL 194 / M139</strain>
    </source>
</reference>
<dbReference type="Gene3D" id="3.30.420.40">
    <property type="match status" value="1"/>
</dbReference>
<dbReference type="InParanoid" id="Q5ASZ4"/>
<dbReference type="InterPro" id="IPR043129">
    <property type="entry name" value="ATPase_NBD"/>
</dbReference>
<dbReference type="FunFam" id="3.30.420.40:FF:000191">
    <property type="entry name" value="Retrograde regulation protein 2"/>
    <property type="match status" value="1"/>
</dbReference>
<accession>C8VAI8</accession>
<dbReference type="HOGENOM" id="CLU_1618989_0_0_1"/>
<feature type="domain" description="Ppx/GppA phosphatase N-terminal" evidence="1">
    <location>
        <begin position="46"/>
        <end position="162"/>
    </location>
</feature>
<dbReference type="OrthoDB" id="2014654at2759"/>
<evidence type="ECO:0000313" key="2">
    <source>
        <dbReference type="EMBL" id="CBF78388.1"/>
    </source>
</evidence>
<dbReference type="InterPro" id="IPR003695">
    <property type="entry name" value="Ppx_GppA_N"/>
</dbReference>
<dbReference type="RefSeq" id="XP_681855.1">
    <property type="nucleotide sequence ID" value="XM_676763.1"/>
</dbReference>
<name>Q5ASZ4_EMENI</name>
<protein>
    <recommendedName>
        <fullName evidence="1">Ppx/GppA phosphatase N-terminal domain-containing protein</fullName>
    </recommendedName>
</protein>
<evidence type="ECO:0000259" key="1">
    <source>
        <dbReference type="Pfam" id="PF02541"/>
    </source>
</evidence>
<reference evidence="3" key="2">
    <citation type="journal article" date="2009" name="Fungal Genet. Biol.">
        <title>The 2008 update of the Aspergillus nidulans genome annotation: a community effort.</title>
        <authorList>
            <person name="Wortman J.R."/>
            <person name="Gilsenan J.M."/>
            <person name="Joardar V."/>
            <person name="Deegan J."/>
            <person name="Clutterbuck J."/>
            <person name="Andersen M.R."/>
            <person name="Archer D."/>
            <person name="Bencina M."/>
            <person name="Braus G."/>
            <person name="Coutinho P."/>
            <person name="von Dohren H."/>
            <person name="Doonan J."/>
            <person name="Driessen A.J."/>
            <person name="Durek P."/>
            <person name="Espeso E."/>
            <person name="Fekete E."/>
            <person name="Flipphi M."/>
            <person name="Estrada C.G."/>
            <person name="Geysens S."/>
            <person name="Goldman G."/>
            <person name="de Groot P.W."/>
            <person name="Hansen K."/>
            <person name="Harris S.D."/>
            <person name="Heinekamp T."/>
            <person name="Helmstaedt K."/>
            <person name="Henrissat B."/>
            <person name="Hofmann G."/>
            <person name="Homan T."/>
            <person name="Horio T."/>
            <person name="Horiuchi H."/>
            <person name="James S."/>
            <person name="Jones M."/>
            <person name="Karaffa L."/>
            <person name="Karanyi Z."/>
            <person name="Kato M."/>
            <person name="Keller N."/>
            <person name="Kelly D.E."/>
            <person name="Kiel J.A."/>
            <person name="Kim J.M."/>
            <person name="van der Klei I.J."/>
            <person name="Klis F.M."/>
            <person name="Kovalchuk A."/>
            <person name="Krasevec N."/>
            <person name="Kubicek C.P."/>
            <person name="Liu B."/>
            <person name="Maccabe A."/>
            <person name="Meyer V."/>
            <person name="Mirabito P."/>
            <person name="Miskei M."/>
            <person name="Mos M."/>
            <person name="Mullins J."/>
            <person name="Nelson D.R."/>
            <person name="Nielsen J."/>
            <person name="Oakley B.R."/>
            <person name="Osmani S.A."/>
            <person name="Pakula T."/>
            <person name="Paszewski A."/>
            <person name="Paulsen I."/>
            <person name="Pilsyk S."/>
            <person name="Pocsi I."/>
            <person name="Punt P.J."/>
            <person name="Ram A.F."/>
            <person name="Ren Q."/>
            <person name="Robellet X."/>
            <person name="Robson G."/>
            <person name="Seiboth B."/>
            <person name="van Solingen P."/>
            <person name="Specht T."/>
            <person name="Sun J."/>
            <person name="Taheri-Talesh N."/>
            <person name="Takeshita N."/>
            <person name="Ussery D."/>
            <person name="vanKuyk P.A."/>
            <person name="Visser H."/>
            <person name="van de Vondervoort P.J."/>
            <person name="de Vries R.P."/>
            <person name="Walton J."/>
            <person name="Xiang X."/>
            <person name="Xiong Y."/>
            <person name="Zeng A.P."/>
            <person name="Brandt B.W."/>
            <person name="Cornell M.J."/>
            <person name="van den Hondel C.A."/>
            <person name="Visser J."/>
            <person name="Oliver S.G."/>
            <person name="Turner G."/>
        </authorList>
    </citation>
    <scope>GENOME REANNOTATION</scope>
    <source>
        <strain evidence="3">FGSC A4 / ATCC 38163 / CBS 112.46 / NRRL 194 / M139</strain>
    </source>
</reference>
<dbReference type="EMBL" id="BN001303">
    <property type="protein sequence ID" value="CBF78388.1"/>
    <property type="molecule type" value="Genomic_DNA"/>
</dbReference>
<dbReference type="InterPro" id="IPR050273">
    <property type="entry name" value="GppA/Ppx_hydrolase"/>
</dbReference>
<dbReference type="Proteomes" id="UP000000560">
    <property type="component" value="Chromosome III"/>
</dbReference>
<dbReference type="AlphaFoldDB" id="Q5ASZ4"/>
<dbReference type="eggNOG" id="ENOG502QRXN">
    <property type="taxonomic scope" value="Eukaryota"/>
</dbReference>
<keyword evidence="3" id="KW-1185">Reference proteome</keyword>
<accession>Q5ASZ4</accession>
<dbReference type="OMA" id="IRFKLVC"/>
<dbReference type="SUPFAM" id="SSF53067">
    <property type="entry name" value="Actin-like ATPase domain"/>
    <property type="match status" value="1"/>
</dbReference>
<gene>
    <name evidence="2" type="ORF">ANIA_08586</name>
</gene>
<dbReference type="PANTHER" id="PTHR30005:SF0">
    <property type="entry name" value="RETROGRADE REGULATION PROTEIN 2"/>
    <property type="match status" value="1"/>
</dbReference>
<dbReference type="PANTHER" id="PTHR30005">
    <property type="entry name" value="EXOPOLYPHOSPHATASE"/>
    <property type="match status" value="1"/>
</dbReference>
<proteinExistence type="predicted"/>